<dbReference type="InterPro" id="IPR020516">
    <property type="entry name" value="Uncharacterised_YxcD"/>
</dbReference>
<accession>A0A926KP46</accession>
<organism evidence="1 2">
    <name type="scientific">Paenibacillus sedimenti</name>
    <dbReference type="NCBI Taxonomy" id="2770274"/>
    <lineage>
        <taxon>Bacteria</taxon>
        <taxon>Bacillati</taxon>
        <taxon>Bacillota</taxon>
        <taxon>Bacilli</taxon>
        <taxon>Bacillales</taxon>
        <taxon>Paenibacillaceae</taxon>
        <taxon>Paenibacillus</taxon>
    </lineage>
</organism>
<gene>
    <name evidence="1" type="ORF">ICC18_15020</name>
</gene>
<comment type="caution">
    <text evidence="1">The sequence shown here is derived from an EMBL/GenBank/DDBJ whole genome shotgun (WGS) entry which is preliminary data.</text>
</comment>
<dbReference type="Pfam" id="PF10850">
    <property type="entry name" value="DUF2653"/>
    <property type="match status" value="1"/>
</dbReference>
<dbReference type="AlphaFoldDB" id="A0A926KP46"/>
<name>A0A926KP46_9BACL</name>
<evidence type="ECO:0000313" key="2">
    <source>
        <dbReference type="Proteomes" id="UP000650466"/>
    </source>
</evidence>
<dbReference type="EMBL" id="JACVVD010000004">
    <property type="protein sequence ID" value="MBD0381437.1"/>
    <property type="molecule type" value="Genomic_DNA"/>
</dbReference>
<sequence>MRLGEQEIVNAVCLNMAERKGLKPTDVDVELMWDEDLGFSAEIFAGGRSQILTHANLREAIVQYLFNSYQMRVFSDQIRFNLEEEIVADIAV</sequence>
<proteinExistence type="predicted"/>
<dbReference type="RefSeq" id="WP_188175214.1">
    <property type="nucleotide sequence ID" value="NZ_JACVVD010000004.1"/>
</dbReference>
<evidence type="ECO:0000313" key="1">
    <source>
        <dbReference type="EMBL" id="MBD0381437.1"/>
    </source>
</evidence>
<dbReference type="Proteomes" id="UP000650466">
    <property type="component" value="Unassembled WGS sequence"/>
</dbReference>
<protein>
    <submittedName>
        <fullName evidence="1">DUF2653 family protein</fullName>
    </submittedName>
</protein>
<keyword evidence="2" id="KW-1185">Reference proteome</keyword>
<reference evidence="1" key="1">
    <citation type="submission" date="2020-09" db="EMBL/GenBank/DDBJ databases">
        <title>Draft Genome Sequence of Paenibacillus sp. WST5.</title>
        <authorList>
            <person name="Bao Z."/>
        </authorList>
    </citation>
    <scope>NUCLEOTIDE SEQUENCE</scope>
    <source>
        <strain evidence="1">WST5</strain>
    </source>
</reference>